<evidence type="ECO:0000313" key="4">
    <source>
        <dbReference type="Proteomes" id="UP000525078"/>
    </source>
</evidence>
<evidence type="ECO:0000256" key="1">
    <source>
        <dbReference type="PROSITE-ProRule" id="PRU00047"/>
    </source>
</evidence>
<sequence>MLMVSGTTDDAVEEIVNMASQLAVETEDEWEVNEEEAKEFAEKTVIGKVISKKSMNGKRLAQLAGDVLKIKWSNPQQAFMNGYVRVKIGFPLNKNIFVGRFVPAGGTRSWVQFKFERMPMLCFKCGLWGHEQIDCKEEPAMEDIGNGLKVLKYGYWLKDEHPTPNCIVAHQQYISQEIHGTDKTSGSDDGLTEKAAVYADQSEIGSSSGAVVVPRDQEHDSLKVSGVVISEFGGKEMENVNTSKKPNGPDTFVSPKDFTHMEYRDEEAHDFNDNEHISNRGIQSQGHIAGAEVGIGNFQNTNRKRGRDIIVEDEGEGGQKKRKGAVGFVVSADDVENGKKNKGKGILGCQLSSPIEKEVFIVSSVPLDDKKGKKGVLHGHRKKISIKTRARNVNRQNVGMGNMSMEQLVGREVGSSAAGCSQEGPFIFGAATENNTAAHEKNMATIEDDINIRVDSSSPGHILVEVVGKDFLPWTLTCFYGHPDATQRKFSWELLRNIKAGVHGAWLCIGDFNEIVSLAEKVGGRTRCSAAMGLCNAEWLRCFEGADIQVLDWWESDHRPLVVDLPVALEHDRCGQTKRKTRFHFEEAWCDDDECKDIVLNGWQDGMEQKEEEVVE</sequence>
<dbReference type="GO" id="GO:0003676">
    <property type="term" value="F:nucleic acid binding"/>
    <property type="evidence" value="ECO:0007669"/>
    <property type="project" value="InterPro"/>
</dbReference>
<keyword evidence="1" id="KW-0862">Zinc</keyword>
<name>A0A7J6G5X6_CANSA</name>
<organism evidence="3 4">
    <name type="scientific">Cannabis sativa</name>
    <name type="common">Hemp</name>
    <name type="synonym">Marijuana</name>
    <dbReference type="NCBI Taxonomy" id="3483"/>
    <lineage>
        <taxon>Eukaryota</taxon>
        <taxon>Viridiplantae</taxon>
        <taxon>Streptophyta</taxon>
        <taxon>Embryophyta</taxon>
        <taxon>Tracheophyta</taxon>
        <taxon>Spermatophyta</taxon>
        <taxon>Magnoliopsida</taxon>
        <taxon>eudicotyledons</taxon>
        <taxon>Gunneridae</taxon>
        <taxon>Pentapetalae</taxon>
        <taxon>rosids</taxon>
        <taxon>fabids</taxon>
        <taxon>Rosales</taxon>
        <taxon>Cannabaceae</taxon>
        <taxon>Cannabis</taxon>
    </lineage>
</organism>
<dbReference type="InterPro" id="IPR001878">
    <property type="entry name" value="Znf_CCHC"/>
</dbReference>
<dbReference type="InterPro" id="IPR025836">
    <property type="entry name" value="Zn_knuckle_CX2CX4HX4C"/>
</dbReference>
<dbReference type="PROSITE" id="PS50158">
    <property type="entry name" value="ZF_CCHC"/>
    <property type="match status" value="1"/>
</dbReference>
<accession>A0A7J6G5X6</accession>
<gene>
    <name evidence="3" type="ORF">F8388_010676</name>
</gene>
<feature type="domain" description="CCHC-type" evidence="2">
    <location>
        <begin position="122"/>
        <end position="137"/>
    </location>
</feature>
<protein>
    <recommendedName>
        <fullName evidence="2">CCHC-type domain-containing protein</fullName>
    </recommendedName>
</protein>
<evidence type="ECO:0000259" key="2">
    <source>
        <dbReference type="PROSITE" id="PS50158"/>
    </source>
</evidence>
<proteinExistence type="predicted"/>
<dbReference type="Gene3D" id="3.60.10.10">
    <property type="entry name" value="Endonuclease/exonuclease/phosphatase"/>
    <property type="match status" value="1"/>
</dbReference>
<keyword evidence="1" id="KW-0479">Metal-binding</keyword>
<dbReference type="AlphaFoldDB" id="A0A7J6G5X6"/>
<comment type="caution">
    <text evidence="3">The sequence shown here is derived from an EMBL/GenBank/DDBJ whole genome shotgun (WGS) entry which is preliminary data.</text>
</comment>
<dbReference type="GO" id="GO:0008270">
    <property type="term" value="F:zinc ion binding"/>
    <property type="evidence" value="ECO:0007669"/>
    <property type="project" value="UniProtKB-KW"/>
</dbReference>
<dbReference type="Pfam" id="PF14392">
    <property type="entry name" value="zf-CCHC_4"/>
    <property type="match status" value="1"/>
</dbReference>
<dbReference type="EMBL" id="JAATIP010000075">
    <property type="protein sequence ID" value="KAF4378237.1"/>
    <property type="molecule type" value="Genomic_DNA"/>
</dbReference>
<keyword evidence="1" id="KW-0863">Zinc-finger</keyword>
<reference evidence="3 4" key="1">
    <citation type="journal article" date="2020" name="bioRxiv">
        <title>Sequence and annotation of 42 cannabis genomes reveals extensive copy number variation in cannabinoid synthesis and pathogen resistance genes.</title>
        <authorList>
            <person name="Mckernan K.J."/>
            <person name="Helbert Y."/>
            <person name="Kane L.T."/>
            <person name="Ebling H."/>
            <person name="Zhang L."/>
            <person name="Liu B."/>
            <person name="Eaton Z."/>
            <person name="Mclaughlin S."/>
            <person name="Kingan S."/>
            <person name="Baybayan P."/>
            <person name="Concepcion G."/>
            <person name="Jordan M."/>
            <person name="Riva A."/>
            <person name="Barbazuk W."/>
            <person name="Harkins T."/>
        </authorList>
    </citation>
    <scope>NUCLEOTIDE SEQUENCE [LARGE SCALE GENOMIC DNA]</scope>
    <source>
        <strain evidence="4">cv. Jamaican Lion 4</strain>
        <tissue evidence="3">Leaf</tissue>
    </source>
</reference>
<dbReference type="Proteomes" id="UP000525078">
    <property type="component" value="Unassembled WGS sequence"/>
</dbReference>
<evidence type="ECO:0000313" key="3">
    <source>
        <dbReference type="EMBL" id="KAF4378237.1"/>
    </source>
</evidence>
<dbReference type="InterPro" id="IPR036691">
    <property type="entry name" value="Endo/exonu/phosph_ase_sf"/>
</dbReference>
<dbReference type="SUPFAM" id="SSF56219">
    <property type="entry name" value="DNase I-like"/>
    <property type="match status" value="1"/>
</dbReference>